<dbReference type="RefSeq" id="WP_022046876.1">
    <property type="nucleotide sequence ID" value="NZ_CP173697.1"/>
</dbReference>
<reference evidence="2" key="1">
    <citation type="submission" date="2015-05" db="EMBL/GenBank/DDBJ databases">
        <authorList>
            <consortium name="Pathogen Informatics"/>
        </authorList>
    </citation>
    <scope>NUCLEOTIDE SEQUENCE [LARGE SCALE GENOMIC DNA]</scope>
    <source>
        <strain evidence="2">M72</strain>
    </source>
</reference>
<dbReference type="STRING" id="301302.ERS852420_01715"/>
<dbReference type="GeneID" id="99746411"/>
<keyword evidence="2" id="KW-1185">Reference proteome</keyword>
<protein>
    <submittedName>
        <fullName evidence="1">Uncharacterized protein</fullName>
    </submittedName>
</protein>
<evidence type="ECO:0000313" key="1">
    <source>
        <dbReference type="EMBL" id="CRL40881.1"/>
    </source>
</evidence>
<proteinExistence type="predicted"/>
<evidence type="ECO:0000313" key="2">
    <source>
        <dbReference type="Proteomes" id="UP000049979"/>
    </source>
</evidence>
<name>A0A0M6WT84_9FIRM</name>
<accession>A0A0M6WT84</accession>
<organism evidence="1 2">
    <name type="scientific">Roseburia faecis</name>
    <dbReference type="NCBI Taxonomy" id="301302"/>
    <lineage>
        <taxon>Bacteria</taxon>
        <taxon>Bacillati</taxon>
        <taxon>Bacillota</taxon>
        <taxon>Clostridia</taxon>
        <taxon>Lachnospirales</taxon>
        <taxon>Lachnospiraceae</taxon>
        <taxon>Roseburia</taxon>
    </lineage>
</organism>
<sequence length="138" mass="15682">MHKHFGKRTKKKHHIVLICSAVVIAAFVLRMPVEMNVADACGMQQKVNVLSSSMHNRQAEDYLNDAGEFCISQTVLREGKPSVVPQVRRIGLRFLPVSHMTQQWLLVQRILTSKPKFLVPPARRLIVGRYIRANPVCV</sequence>
<dbReference type="Proteomes" id="UP000049979">
    <property type="component" value="Unassembled WGS sequence"/>
</dbReference>
<dbReference type="EMBL" id="CVRR01000037">
    <property type="protein sequence ID" value="CRL40881.1"/>
    <property type="molecule type" value="Genomic_DNA"/>
</dbReference>
<gene>
    <name evidence="1" type="ORF">M72_10831</name>
</gene>
<dbReference type="AlphaFoldDB" id="A0A0M6WT84"/>